<protein>
    <submittedName>
        <fullName evidence="1">Uncharacterized protein</fullName>
    </submittedName>
</protein>
<reference evidence="1 2" key="1">
    <citation type="submission" date="2023-02" db="EMBL/GenBank/DDBJ databases">
        <title>Defining the Infant Male Urobiome and Moving Towards Mechanisms in Urobiome Research.</title>
        <authorList>
            <person name="Reasoner S."/>
            <person name="Flores V."/>
            <person name="Van Horn G."/>
            <person name="Morales G."/>
            <person name="Peard L."/>
            <person name="Abelson B."/>
            <person name="Manuel C."/>
            <person name="Lee J."/>
            <person name="Baker B."/>
            <person name="Williams T."/>
            <person name="Schmitz J."/>
            <person name="Clayton D."/>
            <person name="Hadjifrangiskou M."/>
        </authorList>
    </citation>
    <scope>NUCLEOTIDE SEQUENCE [LARGE SCALE GENOMIC DNA]</scope>
    <source>
        <strain evidence="1 2">AS1053</strain>
    </source>
</reference>
<gene>
    <name evidence="1" type="ORF">PWJ81_07430</name>
</gene>
<organism evidence="1 2">
    <name type="scientific">Actinotignum sanguinis</name>
    <dbReference type="NCBI Taxonomy" id="1445614"/>
    <lineage>
        <taxon>Bacteria</taxon>
        <taxon>Bacillati</taxon>
        <taxon>Actinomycetota</taxon>
        <taxon>Actinomycetes</taxon>
        <taxon>Actinomycetales</taxon>
        <taxon>Actinomycetaceae</taxon>
        <taxon>Actinotignum</taxon>
    </lineage>
</organism>
<dbReference type="EMBL" id="JARBHI010000018">
    <property type="protein sequence ID" value="MDE1656897.1"/>
    <property type="molecule type" value="Genomic_DNA"/>
</dbReference>
<keyword evidence="2" id="KW-1185">Reference proteome</keyword>
<sequence>MTAKPADVTTGVRVIDVDLITPPTLSNPCNGEVMGQIWFYVALDAGLIGQIRNGRVISEGDYVRITSGFHPRVRDGRIELGYRPDMEPGKAEIAPGWAVLEMRYFTQADGEWIDHIVPVEQVDILLEFLMPYVWDVQWGEYRMFYAPDFEVTQVKAFTSPRFFSGDAIRKSAYPAELVYKWLSETGGDAS</sequence>
<comment type="caution">
    <text evidence="1">The sequence shown here is derived from an EMBL/GenBank/DDBJ whole genome shotgun (WGS) entry which is preliminary data.</text>
</comment>
<proteinExistence type="predicted"/>
<name>A0ABT5VAA1_9ACTO</name>
<evidence type="ECO:0000313" key="2">
    <source>
        <dbReference type="Proteomes" id="UP001219297"/>
    </source>
</evidence>
<dbReference type="Proteomes" id="UP001219297">
    <property type="component" value="Unassembled WGS sequence"/>
</dbReference>
<accession>A0ABT5VAA1</accession>
<evidence type="ECO:0000313" key="1">
    <source>
        <dbReference type="EMBL" id="MDE1656897.1"/>
    </source>
</evidence>
<dbReference type="RefSeq" id="WP_274736235.1">
    <property type="nucleotide sequence ID" value="NZ_CAUPIE010000006.1"/>
</dbReference>